<keyword evidence="1" id="KW-0067">ATP-binding</keyword>
<dbReference type="InterPro" id="IPR050742">
    <property type="entry name" value="Helicase_Restrict-Modif_Enz"/>
</dbReference>
<dbReference type="PANTHER" id="PTHR47396">
    <property type="entry name" value="TYPE I RESTRICTION ENZYME ECOKI R PROTEIN"/>
    <property type="match status" value="1"/>
</dbReference>
<feature type="compositionally biased region" description="Basic and acidic residues" evidence="2">
    <location>
        <begin position="427"/>
        <end position="436"/>
    </location>
</feature>
<dbReference type="PROSITE" id="PS51194">
    <property type="entry name" value="HELICASE_CTER"/>
    <property type="match status" value="1"/>
</dbReference>
<dbReference type="InterPro" id="IPR006935">
    <property type="entry name" value="Helicase/UvrB_N"/>
</dbReference>
<dbReference type="Gene3D" id="3.40.50.300">
    <property type="entry name" value="P-loop containing nucleotide triphosphate hydrolases"/>
    <property type="match status" value="2"/>
</dbReference>
<keyword evidence="7" id="KW-1185">Reference proteome</keyword>
<dbReference type="SUPFAM" id="SSF52540">
    <property type="entry name" value="P-loop containing nucleoside triphosphate hydrolases"/>
    <property type="match status" value="1"/>
</dbReference>
<keyword evidence="1" id="KW-0378">Hydrolase</keyword>
<dbReference type="GO" id="GO:0032042">
    <property type="term" value="P:mitochondrial DNA metabolic process"/>
    <property type="evidence" value="ECO:0007669"/>
    <property type="project" value="TreeGrafter"/>
</dbReference>
<feature type="domain" description="Helicase ATP-binding" evidence="4">
    <location>
        <begin position="43"/>
        <end position="219"/>
    </location>
</feature>
<name>A0AAW0GXZ2_9APHY</name>
<dbReference type="InterPro" id="IPR001650">
    <property type="entry name" value="Helicase_C-like"/>
</dbReference>
<evidence type="ECO:0000259" key="5">
    <source>
        <dbReference type="PROSITE" id="PS51194"/>
    </source>
</evidence>
<evidence type="ECO:0000256" key="2">
    <source>
        <dbReference type="SAM" id="MobiDB-lite"/>
    </source>
</evidence>
<dbReference type="EMBL" id="JASBNA010000002">
    <property type="protein sequence ID" value="KAK7694735.1"/>
    <property type="molecule type" value="Genomic_DNA"/>
</dbReference>
<dbReference type="SMART" id="SM00490">
    <property type="entry name" value="HELICc"/>
    <property type="match status" value="1"/>
</dbReference>
<dbReference type="GO" id="GO:0000403">
    <property type="term" value="F:Y-form DNA binding"/>
    <property type="evidence" value="ECO:0007669"/>
    <property type="project" value="TreeGrafter"/>
</dbReference>
<organism evidence="6 7">
    <name type="scientific">Cerrena zonata</name>
    <dbReference type="NCBI Taxonomy" id="2478898"/>
    <lineage>
        <taxon>Eukaryota</taxon>
        <taxon>Fungi</taxon>
        <taxon>Dikarya</taxon>
        <taxon>Basidiomycota</taxon>
        <taxon>Agaricomycotina</taxon>
        <taxon>Agaricomycetes</taxon>
        <taxon>Polyporales</taxon>
        <taxon>Cerrenaceae</taxon>
        <taxon>Cerrena</taxon>
    </lineage>
</organism>
<keyword evidence="3" id="KW-0732">Signal</keyword>
<dbReference type="SMART" id="SM00487">
    <property type="entry name" value="DEXDc"/>
    <property type="match status" value="1"/>
</dbReference>
<evidence type="ECO:0008006" key="8">
    <source>
        <dbReference type="Google" id="ProtNLM"/>
    </source>
</evidence>
<dbReference type="PROSITE" id="PS51192">
    <property type="entry name" value="HELICASE_ATP_BIND_1"/>
    <property type="match status" value="1"/>
</dbReference>
<dbReference type="GO" id="GO:0005759">
    <property type="term" value="C:mitochondrial matrix"/>
    <property type="evidence" value="ECO:0007669"/>
    <property type="project" value="TreeGrafter"/>
</dbReference>
<dbReference type="AlphaFoldDB" id="A0AAW0GXZ2"/>
<feature type="signal peptide" evidence="3">
    <location>
        <begin position="1"/>
        <end position="22"/>
    </location>
</feature>
<dbReference type="PANTHER" id="PTHR47396:SF1">
    <property type="entry name" value="ATP-DEPENDENT HELICASE IRC3-RELATED"/>
    <property type="match status" value="1"/>
</dbReference>
<accession>A0AAW0GXZ2</accession>
<keyword evidence="1" id="KW-0347">Helicase</keyword>
<dbReference type="Pfam" id="PF04851">
    <property type="entry name" value="ResIII"/>
    <property type="match status" value="1"/>
</dbReference>
<gene>
    <name evidence="6" type="ORF">QCA50_001923</name>
</gene>
<evidence type="ECO:0000256" key="3">
    <source>
        <dbReference type="SAM" id="SignalP"/>
    </source>
</evidence>
<dbReference type="GO" id="GO:0061749">
    <property type="term" value="F:forked DNA-dependent helicase activity"/>
    <property type="evidence" value="ECO:0007669"/>
    <property type="project" value="TreeGrafter"/>
</dbReference>
<dbReference type="CDD" id="cd18032">
    <property type="entry name" value="DEXHc_RE_I_III_res"/>
    <property type="match status" value="1"/>
</dbReference>
<dbReference type="GO" id="GO:0070125">
    <property type="term" value="P:mitochondrial translational elongation"/>
    <property type="evidence" value="ECO:0007669"/>
    <property type="project" value="TreeGrafter"/>
</dbReference>
<dbReference type="GO" id="GO:0036121">
    <property type="term" value="F:double-stranded DNA helicase activity"/>
    <property type="evidence" value="ECO:0007669"/>
    <property type="project" value="TreeGrafter"/>
</dbReference>
<feature type="domain" description="Helicase C-terminal" evidence="5">
    <location>
        <begin position="275"/>
        <end position="453"/>
    </location>
</feature>
<dbReference type="GO" id="GO:0016787">
    <property type="term" value="F:hydrolase activity"/>
    <property type="evidence" value="ECO:0007669"/>
    <property type="project" value="InterPro"/>
</dbReference>
<protein>
    <recommendedName>
        <fullName evidence="8">P-loop containing nucleoside triphosphate hydrolase protein</fullName>
    </recommendedName>
</protein>
<feature type="chain" id="PRO_5043586798" description="P-loop containing nucleoside triphosphate hydrolase protein" evidence="3">
    <location>
        <begin position="23"/>
        <end position="679"/>
    </location>
</feature>
<evidence type="ECO:0000259" key="4">
    <source>
        <dbReference type="PROSITE" id="PS51192"/>
    </source>
</evidence>
<dbReference type="GO" id="GO:0005524">
    <property type="term" value="F:ATP binding"/>
    <property type="evidence" value="ECO:0007669"/>
    <property type="project" value="InterPro"/>
</dbReference>
<feature type="region of interest" description="Disordered" evidence="2">
    <location>
        <begin position="416"/>
        <end position="452"/>
    </location>
</feature>
<dbReference type="Pfam" id="PF00271">
    <property type="entry name" value="Helicase_C"/>
    <property type="match status" value="1"/>
</dbReference>
<reference evidence="6 7" key="1">
    <citation type="submission" date="2022-09" db="EMBL/GenBank/DDBJ databases">
        <authorList>
            <person name="Palmer J.M."/>
        </authorList>
    </citation>
    <scope>NUCLEOTIDE SEQUENCE [LARGE SCALE GENOMIC DNA]</scope>
    <source>
        <strain evidence="6 7">DSM 7382</strain>
    </source>
</reference>
<evidence type="ECO:0000313" key="6">
    <source>
        <dbReference type="EMBL" id="KAK7694735.1"/>
    </source>
</evidence>
<evidence type="ECO:0000313" key="7">
    <source>
        <dbReference type="Proteomes" id="UP001385951"/>
    </source>
</evidence>
<feature type="compositionally biased region" description="Acidic residues" evidence="2">
    <location>
        <begin position="417"/>
        <end position="426"/>
    </location>
</feature>
<comment type="caution">
    <text evidence="6">The sequence shown here is derived from an EMBL/GenBank/DDBJ whole genome shotgun (WGS) entry which is preliminary data.</text>
</comment>
<proteinExistence type="predicted"/>
<dbReference type="CDD" id="cd18799">
    <property type="entry name" value="SF2_C_EcoAI-like"/>
    <property type="match status" value="1"/>
</dbReference>
<sequence length="679" mass="74858">MKCTPRPLGLLWRFSRLYSTSAAGSLPVVLRPYQETCLQACLDSLKSGVARIGVSLPTGSGKTTVFTTLIDRLKPPQGNPNAKQALIIVNSIELARQSAAQATRINPKWSVEIEQGAKHQASGRADITIATYQTLLQPARLAKFEPDRFKAIVVDEAHHAAAPSYRRILSHFHPSIKNPDPTFVPPKLEHPIPIIGFSATFSRHDGLALGSVFEHIVYHRDFLEMIKEEWLCNVRFTTVKANINLSEVTVNSRTGDFNPTSLAQVINTSTVNRLVVQTWLDRAAERKSTLVFCVNLAHVRELTSTFRAAGVDARYVYSGTPASERAALVTSFKTGAYPVLLNCAVLTEGADIPNIDCVIVARPTKSRNIFAQMIGRGMRLSPDTGKEDCRIIDFVDSTARVSGVVSIPSLFGLDPSEVVDDESTESLEERREEHTDPLITSKQDTRDDVPDPTSVTYTDYDDPFSFVDQGSGAPQLRKLSNYAWVGCGGDIYVLECLGKGYIRIEPMESKEGNLWQASFTPPTLPMATALTLKISPFQRSRKILTANNLADALKGSDTYARTKAVPGPMALGLLRSAKWRQGPASDSQKAWVRKRSVKRDATLQSLQESVEGSPAKPEDRFAKMTKGEAANLITRLKHGAQARYEKRAKEKQRVAMAAEKERLRRSREHVAVGPLPSSH</sequence>
<evidence type="ECO:0000256" key="1">
    <source>
        <dbReference type="ARBA" id="ARBA00022806"/>
    </source>
</evidence>
<dbReference type="InterPro" id="IPR014001">
    <property type="entry name" value="Helicase_ATP-bd"/>
</dbReference>
<keyword evidence="1" id="KW-0547">Nucleotide-binding</keyword>
<dbReference type="Proteomes" id="UP001385951">
    <property type="component" value="Unassembled WGS sequence"/>
</dbReference>
<dbReference type="InterPro" id="IPR027417">
    <property type="entry name" value="P-loop_NTPase"/>
</dbReference>